<dbReference type="Proteomes" id="UP000887565">
    <property type="component" value="Unplaced"/>
</dbReference>
<organism evidence="1 2">
    <name type="scientific">Romanomermis culicivorax</name>
    <name type="common">Nematode worm</name>
    <dbReference type="NCBI Taxonomy" id="13658"/>
    <lineage>
        <taxon>Eukaryota</taxon>
        <taxon>Metazoa</taxon>
        <taxon>Ecdysozoa</taxon>
        <taxon>Nematoda</taxon>
        <taxon>Enoplea</taxon>
        <taxon>Dorylaimia</taxon>
        <taxon>Mermithida</taxon>
        <taxon>Mermithoidea</taxon>
        <taxon>Mermithidae</taxon>
        <taxon>Romanomermis</taxon>
    </lineage>
</organism>
<proteinExistence type="predicted"/>
<reference evidence="2" key="1">
    <citation type="submission" date="2022-11" db="UniProtKB">
        <authorList>
            <consortium name="WormBaseParasite"/>
        </authorList>
    </citation>
    <scope>IDENTIFICATION</scope>
</reference>
<evidence type="ECO:0000313" key="1">
    <source>
        <dbReference type="Proteomes" id="UP000887565"/>
    </source>
</evidence>
<accession>A0A915J1K1</accession>
<keyword evidence="1" id="KW-1185">Reference proteome</keyword>
<dbReference type="AlphaFoldDB" id="A0A915J1K1"/>
<name>A0A915J1K1_ROMCU</name>
<sequence length="142" mass="16267">MPCVSEHGLDIDSQCEPKCSQYEKAVDRVLDKSNMERLDDKKIKNLQKDFNDTCSYIQCETKCQPPLVTKFCGAKAATTVQNLYLSMFHSIKSILSTVNIVREANSTIQLSLNLHTKAVVLMTNHIYRVYRTFLSDILGMWR</sequence>
<evidence type="ECO:0000313" key="2">
    <source>
        <dbReference type="WBParaSite" id="nRc.2.0.1.t20341-RA"/>
    </source>
</evidence>
<dbReference type="WBParaSite" id="nRc.2.0.1.t20341-RA">
    <property type="protein sequence ID" value="nRc.2.0.1.t20341-RA"/>
    <property type="gene ID" value="nRc.2.0.1.g20341"/>
</dbReference>
<protein>
    <submittedName>
        <fullName evidence="2">Chondroitin proteoglycan 4 domain-containing protein</fullName>
    </submittedName>
</protein>